<dbReference type="RefSeq" id="WP_325775931.1">
    <property type="nucleotide sequence ID" value="NZ_VTDN01000009.1"/>
</dbReference>
<dbReference type="Proteomes" id="UP001339883">
    <property type="component" value="Unassembled WGS sequence"/>
</dbReference>
<reference evidence="2 3" key="1">
    <citation type="submission" date="2019-08" db="EMBL/GenBank/DDBJ databases">
        <title>Five species of Acinetobacter isolated from floral nectar and animal pollinators.</title>
        <authorList>
            <person name="Hendry T.A."/>
        </authorList>
    </citation>
    <scope>NUCLEOTIDE SEQUENCE [LARGE SCALE GENOMIC DNA]</scope>
    <source>
        <strain evidence="2 3">MD18.27</strain>
    </source>
</reference>
<name>A0ABU6DUM8_9GAMM</name>
<protein>
    <submittedName>
        <fullName evidence="2">WYL domain-containing protein</fullName>
    </submittedName>
</protein>
<dbReference type="PANTHER" id="PTHR34580">
    <property type="match status" value="1"/>
</dbReference>
<dbReference type="PROSITE" id="PS52050">
    <property type="entry name" value="WYL"/>
    <property type="match status" value="1"/>
</dbReference>
<dbReference type="Pfam" id="PF13280">
    <property type="entry name" value="WYL"/>
    <property type="match status" value="1"/>
</dbReference>
<accession>A0ABU6DUM8</accession>
<evidence type="ECO:0000313" key="2">
    <source>
        <dbReference type="EMBL" id="MEB5477554.1"/>
    </source>
</evidence>
<dbReference type="PANTHER" id="PTHR34580:SF1">
    <property type="entry name" value="PROTEIN PAFC"/>
    <property type="match status" value="1"/>
</dbReference>
<keyword evidence="3" id="KW-1185">Reference proteome</keyword>
<dbReference type="InterPro" id="IPR051534">
    <property type="entry name" value="CBASS_pafABC_assoc_protein"/>
</dbReference>
<dbReference type="EMBL" id="VTDN01000009">
    <property type="protein sequence ID" value="MEB5477554.1"/>
    <property type="molecule type" value="Genomic_DNA"/>
</dbReference>
<evidence type="ECO:0000313" key="3">
    <source>
        <dbReference type="Proteomes" id="UP001339883"/>
    </source>
</evidence>
<gene>
    <name evidence="2" type="ORF">I2F25_10940</name>
</gene>
<sequence length="297" mass="34956">MNNKVHLTDRMIGMLIKFSTAQHLDEQSLAEEYGVTERTIRRDIKKFKDSASFQKYFSKKSDDKYFFISNNAIGNPKAKDIHTFAKISKIAKDIPSMSPASIHNNIQKDIYEIKELSIKEGTVNKYLFHEVERAILHSFTMTITYSNTERVIEPYKLVLSGGHWYIYALHNEIIKKYRLSRISNYKINQQKFQKDKCILDQINEGNNIWFDPNISIDIQLLIQTDFYSEFKQIPDFQSHKFLDKGDGTTLISLKVHHKDQIKSIIRFWIPYITVISPKGLQQEIDYELQEYLSQRVK</sequence>
<evidence type="ECO:0000259" key="1">
    <source>
        <dbReference type="Pfam" id="PF13280"/>
    </source>
</evidence>
<dbReference type="InterPro" id="IPR026881">
    <property type="entry name" value="WYL_dom"/>
</dbReference>
<comment type="caution">
    <text evidence="2">The sequence shown here is derived from an EMBL/GenBank/DDBJ whole genome shotgun (WGS) entry which is preliminary data.</text>
</comment>
<proteinExistence type="predicted"/>
<organism evidence="2 3">
    <name type="scientific">Acinetobacter pollinis</name>
    <dbReference type="NCBI Taxonomy" id="2605270"/>
    <lineage>
        <taxon>Bacteria</taxon>
        <taxon>Pseudomonadati</taxon>
        <taxon>Pseudomonadota</taxon>
        <taxon>Gammaproteobacteria</taxon>
        <taxon>Moraxellales</taxon>
        <taxon>Moraxellaceae</taxon>
        <taxon>Acinetobacter</taxon>
    </lineage>
</organism>
<feature type="domain" description="WYL" evidence="1">
    <location>
        <begin position="128"/>
        <end position="186"/>
    </location>
</feature>